<keyword evidence="3 6" id="KW-0812">Transmembrane</keyword>
<keyword evidence="2" id="KW-1003">Cell membrane</keyword>
<sequence>MCTVATDGPPEDVIEEQEPDYRFTLANERTFLAWQRTSLGLLAAAVALVNFVPELVVVGARRIMGVGLAVLAISTSWTGLQRWRLSERAMRRGAPLPRHPSPGLLAIGLIVLGVITLAMVIAKVVAG</sequence>
<dbReference type="PANTHER" id="PTHR34187:SF2">
    <property type="entry name" value="DUF202 DOMAIN-CONTAINING PROTEIN"/>
    <property type="match status" value="1"/>
</dbReference>
<dbReference type="Pfam" id="PF02656">
    <property type="entry name" value="DUF202"/>
    <property type="match status" value="1"/>
</dbReference>
<name>A0ABQ1C6R2_9MYCO</name>
<evidence type="ECO:0000256" key="4">
    <source>
        <dbReference type="ARBA" id="ARBA00022989"/>
    </source>
</evidence>
<keyword evidence="4 6" id="KW-1133">Transmembrane helix</keyword>
<reference evidence="8 9" key="1">
    <citation type="journal article" date="2019" name="Emerg. Microbes Infect.">
        <title>Comprehensive subspecies identification of 175 nontuberculous mycobacteria species based on 7547 genomic profiles.</title>
        <authorList>
            <person name="Matsumoto Y."/>
            <person name="Kinjo T."/>
            <person name="Motooka D."/>
            <person name="Nabeya D."/>
            <person name="Jung N."/>
            <person name="Uechi K."/>
            <person name="Horii T."/>
            <person name="Iida T."/>
            <person name="Fujita J."/>
            <person name="Nakamura S."/>
        </authorList>
    </citation>
    <scope>NUCLEOTIDE SEQUENCE [LARGE SCALE GENOMIC DNA]</scope>
    <source>
        <strain evidence="8 9">JCM 18565</strain>
    </source>
</reference>
<comment type="subcellular location">
    <subcellularLocation>
        <location evidence="1">Cell membrane</location>
        <topology evidence="1">Multi-pass membrane protein</topology>
    </subcellularLocation>
</comment>
<dbReference type="InterPro" id="IPR003807">
    <property type="entry name" value="DUF202"/>
</dbReference>
<evidence type="ECO:0000256" key="5">
    <source>
        <dbReference type="ARBA" id="ARBA00023136"/>
    </source>
</evidence>
<dbReference type="EMBL" id="BLKX01000001">
    <property type="protein sequence ID" value="GFG80002.1"/>
    <property type="molecule type" value="Genomic_DNA"/>
</dbReference>
<evidence type="ECO:0000256" key="3">
    <source>
        <dbReference type="ARBA" id="ARBA00022692"/>
    </source>
</evidence>
<keyword evidence="5 6" id="KW-0472">Membrane</keyword>
<keyword evidence="9" id="KW-1185">Reference proteome</keyword>
<evidence type="ECO:0000259" key="7">
    <source>
        <dbReference type="Pfam" id="PF02656"/>
    </source>
</evidence>
<proteinExistence type="predicted"/>
<organism evidence="8 9">
    <name type="scientific">Mycobacterium paragordonae</name>
    <dbReference type="NCBI Taxonomy" id="1389713"/>
    <lineage>
        <taxon>Bacteria</taxon>
        <taxon>Bacillati</taxon>
        <taxon>Actinomycetota</taxon>
        <taxon>Actinomycetes</taxon>
        <taxon>Mycobacteriales</taxon>
        <taxon>Mycobacteriaceae</taxon>
        <taxon>Mycobacterium</taxon>
    </lineage>
</organism>
<feature type="domain" description="DUF202" evidence="7">
    <location>
        <begin position="22"/>
        <end position="89"/>
    </location>
</feature>
<feature type="transmembrane region" description="Helical" evidence="6">
    <location>
        <begin position="63"/>
        <end position="83"/>
    </location>
</feature>
<evidence type="ECO:0000313" key="9">
    <source>
        <dbReference type="Proteomes" id="UP000465240"/>
    </source>
</evidence>
<dbReference type="InterPro" id="IPR052053">
    <property type="entry name" value="IM_YidH-like"/>
</dbReference>
<protein>
    <recommendedName>
        <fullName evidence="7">DUF202 domain-containing protein</fullName>
    </recommendedName>
</protein>
<dbReference type="RefSeq" id="WP_065043640.1">
    <property type="nucleotide sequence ID" value="NZ_BLKX01000001.1"/>
</dbReference>
<feature type="transmembrane region" description="Helical" evidence="6">
    <location>
        <begin position="104"/>
        <end position="126"/>
    </location>
</feature>
<evidence type="ECO:0000256" key="6">
    <source>
        <dbReference type="SAM" id="Phobius"/>
    </source>
</evidence>
<dbReference type="Proteomes" id="UP000465240">
    <property type="component" value="Unassembled WGS sequence"/>
</dbReference>
<accession>A0ABQ1C6R2</accession>
<feature type="transmembrane region" description="Helical" evidence="6">
    <location>
        <begin position="39"/>
        <end position="57"/>
    </location>
</feature>
<gene>
    <name evidence="8" type="ORF">MPRG_32780</name>
</gene>
<evidence type="ECO:0000256" key="1">
    <source>
        <dbReference type="ARBA" id="ARBA00004651"/>
    </source>
</evidence>
<comment type="caution">
    <text evidence="8">The sequence shown here is derived from an EMBL/GenBank/DDBJ whole genome shotgun (WGS) entry which is preliminary data.</text>
</comment>
<evidence type="ECO:0000256" key="2">
    <source>
        <dbReference type="ARBA" id="ARBA00022475"/>
    </source>
</evidence>
<evidence type="ECO:0000313" key="8">
    <source>
        <dbReference type="EMBL" id="GFG80002.1"/>
    </source>
</evidence>
<dbReference type="PANTHER" id="PTHR34187">
    <property type="entry name" value="FGR18P"/>
    <property type="match status" value="1"/>
</dbReference>